<dbReference type="InterPro" id="IPR041657">
    <property type="entry name" value="HTH_17"/>
</dbReference>
<dbReference type="InterPro" id="IPR010093">
    <property type="entry name" value="SinI_DNA-bd"/>
</dbReference>
<proteinExistence type="predicted"/>
<evidence type="ECO:0000259" key="3">
    <source>
        <dbReference type="Pfam" id="PF12728"/>
    </source>
</evidence>
<feature type="signal peptide" evidence="2">
    <location>
        <begin position="1"/>
        <end position="25"/>
    </location>
</feature>
<sequence length="126" mass="14156">MQIKNPVSMMGFCALAKLLFMSTSATYPKPFTLAEVADILRVDYHVIYREVRKKRLVAQKVGKEYQVHVEALDRYLLEPWQNPADDPKDRTSGCAKTMSGGSSSTMENRFPPGYAVGAARKLLNSR</sequence>
<name>A0A844CPE6_9RHOB</name>
<accession>A0A844CPE6</accession>
<feature type="chain" id="PRO_5033004574" evidence="2">
    <location>
        <begin position="26"/>
        <end position="126"/>
    </location>
</feature>
<gene>
    <name evidence="4" type="ORF">FDP25_00055</name>
</gene>
<evidence type="ECO:0000313" key="5">
    <source>
        <dbReference type="Proteomes" id="UP000564704"/>
    </source>
</evidence>
<evidence type="ECO:0000256" key="2">
    <source>
        <dbReference type="SAM" id="SignalP"/>
    </source>
</evidence>
<comment type="caution">
    <text evidence="4">The sequence shown here is derived from an EMBL/GenBank/DDBJ whole genome shotgun (WGS) entry which is preliminary data.</text>
</comment>
<keyword evidence="5" id="KW-1185">Reference proteome</keyword>
<dbReference type="NCBIfam" id="TIGR01764">
    <property type="entry name" value="excise"/>
    <property type="match status" value="1"/>
</dbReference>
<dbReference type="AlphaFoldDB" id="A0A844CPE6"/>
<dbReference type="Pfam" id="PF12728">
    <property type="entry name" value="HTH_17"/>
    <property type="match status" value="1"/>
</dbReference>
<keyword evidence="2" id="KW-0732">Signal</keyword>
<feature type="domain" description="Helix-turn-helix" evidence="3">
    <location>
        <begin position="31"/>
        <end position="76"/>
    </location>
</feature>
<reference evidence="4 5" key="1">
    <citation type="submission" date="2019-05" db="EMBL/GenBank/DDBJ databases">
        <title>Roseovarius bejariae sp. nov., a moderately halophylic bacterium isolated from a saline soil in Rambla Salada (Murcia).</title>
        <authorList>
            <person name="Castro D.J."/>
            <person name="Gomez-Altuve A."/>
            <person name="Reina J.C."/>
            <person name="Rodriguez M."/>
            <person name="Sampedro I."/>
            <person name="Llamas I."/>
            <person name="Martinez-Checa F."/>
        </authorList>
    </citation>
    <scope>NUCLEOTIDE SEQUENCE [LARGE SCALE GENOMIC DNA]</scope>
    <source>
        <strain evidence="4 5">A21</strain>
    </source>
</reference>
<evidence type="ECO:0000313" key="4">
    <source>
        <dbReference type="EMBL" id="MRU13819.1"/>
    </source>
</evidence>
<evidence type="ECO:0000256" key="1">
    <source>
        <dbReference type="SAM" id="MobiDB-lite"/>
    </source>
</evidence>
<dbReference type="GO" id="GO:0003677">
    <property type="term" value="F:DNA binding"/>
    <property type="evidence" value="ECO:0007669"/>
    <property type="project" value="InterPro"/>
</dbReference>
<dbReference type="EMBL" id="SZWE01000001">
    <property type="protein sequence ID" value="MRU13819.1"/>
    <property type="molecule type" value="Genomic_DNA"/>
</dbReference>
<protein>
    <submittedName>
        <fullName evidence="4">Helix-turn-helix domain-containing protein</fullName>
    </submittedName>
</protein>
<dbReference type="OrthoDB" id="9805928at2"/>
<feature type="region of interest" description="Disordered" evidence="1">
    <location>
        <begin position="82"/>
        <end position="112"/>
    </location>
</feature>
<dbReference type="Proteomes" id="UP000564704">
    <property type="component" value="Unassembled WGS sequence"/>
</dbReference>
<organism evidence="4 5">
    <name type="scientific">Roseovarius bejariae</name>
    <dbReference type="NCBI Taxonomy" id="2576383"/>
    <lineage>
        <taxon>Bacteria</taxon>
        <taxon>Pseudomonadati</taxon>
        <taxon>Pseudomonadota</taxon>
        <taxon>Alphaproteobacteria</taxon>
        <taxon>Rhodobacterales</taxon>
        <taxon>Roseobacteraceae</taxon>
        <taxon>Roseovarius</taxon>
    </lineage>
</organism>